<feature type="non-terminal residue" evidence="1">
    <location>
        <position position="1"/>
    </location>
</feature>
<organism evidence="1 2">
    <name type="scientific">Kibdelosporangium lantanae</name>
    <dbReference type="NCBI Taxonomy" id="1497396"/>
    <lineage>
        <taxon>Bacteria</taxon>
        <taxon>Bacillati</taxon>
        <taxon>Actinomycetota</taxon>
        <taxon>Actinomycetes</taxon>
        <taxon>Pseudonocardiales</taxon>
        <taxon>Pseudonocardiaceae</taxon>
        <taxon>Kibdelosporangium</taxon>
    </lineage>
</organism>
<gene>
    <name evidence="1" type="ORF">ACFQ1S_43820</name>
</gene>
<protein>
    <submittedName>
        <fullName evidence="1">Uncharacterized protein</fullName>
    </submittedName>
</protein>
<keyword evidence="2" id="KW-1185">Reference proteome</keyword>
<evidence type="ECO:0000313" key="2">
    <source>
        <dbReference type="Proteomes" id="UP001597045"/>
    </source>
</evidence>
<accession>A0ABW3MN94</accession>
<evidence type="ECO:0000313" key="1">
    <source>
        <dbReference type="EMBL" id="MFD1052011.1"/>
    </source>
</evidence>
<sequence length="98" mass="10490">PSEVARWLPSTAALVARYQTDKHTVTLCQDSSGQVWYDGQVTGAAVSDSTHISLRASRTANGYVASNKGYVYEISGTQLTASNNGKVVSRTQLKQVSP</sequence>
<proteinExistence type="predicted"/>
<dbReference type="Proteomes" id="UP001597045">
    <property type="component" value="Unassembled WGS sequence"/>
</dbReference>
<comment type="caution">
    <text evidence="1">The sequence shown here is derived from an EMBL/GenBank/DDBJ whole genome shotgun (WGS) entry which is preliminary data.</text>
</comment>
<dbReference type="EMBL" id="JBHTIS010004062">
    <property type="protein sequence ID" value="MFD1052011.1"/>
    <property type="molecule type" value="Genomic_DNA"/>
</dbReference>
<name>A0ABW3MN94_9PSEU</name>
<reference evidence="2" key="1">
    <citation type="journal article" date="2019" name="Int. J. Syst. Evol. Microbiol.">
        <title>The Global Catalogue of Microorganisms (GCM) 10K type strain sequencing project: providing services to taxonomists for standard genome sequencing and annotation.</title>
        <authorList>
            <consortium name="The Broad Institute Genomics Platform"/>
            <consortium name="The Broad Institute Genome Sequencing Center for Infectious Disease"/>
            <person name="Wu L."/>
            <person name="Ma J."/>
        </authorList>
    </citation>
    <scope>NUCLEOTIDE SEQUENCE [LARGE SCALE GENOMIC DNA]</scope>
    <source>
        <strain evidence="2">JCM 31486</strain>
    </source>
</reference>